<feature type="transmembrane region" description="Helical" evidence="6">
    <location>
        <begin position="6"/>
        <end position="26"/>
    </location>
</feature>
<dbReference type="GO" id="GO:0005886">
    <property type="term" value="C:plasma membrane"/>
    <property type="evidence" value="ECO:0007669"/>
    <property type="project" value="UniProtKB-SubCell"/>
</dbReference>
<feature type="transmembrane region" description="Helical" evidence="6">
    <location>
        <begin position="38"/>
        <end position="56"/>
    </location>
</feature>
<keyword evidence="2" id="KW-1003">Cell membrane</keyword>
<dbReference type="PATRIC" id="fig|401562.3.peg.1882"/>
<dbReference type="Proteomes" id="UP000078272">
    <property type="component" value="Unassembled WGS sequence"/>
</dbReference>
<proteinExistence type="predicted"/>
<comment type="subcellular location">
    <subcellularLocation>
        <location evidence="1">Cell membrane</location>
        <topology evidence="1">Multi-pass membrane protein</topology>
    </subcellularLocation>
</comment>
<keyword evidence="3 6" id="KW-0812">Transmembrane</keyword>
<dbReference type="RefSeq" id="WP_058635143.1">
    <property type="nucleotide sequence ID" value="NZ_LDPZ01000023.1"/>
</dbReference>
<organism evidence="7 8">
    <name type="scientific">Aureimonas ureilytica</name>
    <dbReference type="NCBI Taxonomy" id="401562"/>
    <lineage>
        <taxon>Bacteria</taxon>
        <taxon>Pseudomonadati</taxon>
        <taxon>Pseudomonadota</taxon>
        <taxon>Alphaproteobacteria</taxon>
        <taxon>Hyphomicrobiales</taxon>
        <taxon>Aurantimonadaceae</taxon>
        <taxon>Aureimonas</taxon>
    </lineage>
</organism>
<keyword evidence="4 6" id="KW-1133">Transmembrane helix</keyword>
<evidence type="ECO:0000313" key="7">
    <source>
        <dbReference type="EMBL" id="KTQ95230.1"/>
    </source>
</evidence>
<evidence type="ECO:0000256" key="5">
    <source>
        <dbReference type="ARBA" id="ARBA00023136"/>
    </source>
</evidence>
<dbReference type="EMBL" id="LDPZ01000023">
    <property type="protein sequence ID" value="KTQ95230.1"/>
    <property type="molecule type" value="Genomic_DNA"/>
</dbReference>
<evidence type="ECO:0000256" key="6">
    <source>
        <dbReference type="SAM" id="Phobius"/>
    </source>
</evidence>
<evidence type="ECO:0000256" key="3">
    <source>
        <dbReference type="ARBA" id="ARBA00022692"/>
    </source>
</evidence>
<protein>
    <recommendedName>
        <fullName evidence="9">ABC transporter permease</fullName>
    </recommendedName>
</protein>
<dbReference type="PANTHER" id="PTHR43370:SF2">
    <property type="entry name" value="ABC TRANSPORTER PERMEASE PROTEIN"/>
    <property type="match status" value="1"/>
</dbReference>
<dbReference type="GO" id="GO:0022857">
    <property type="term" value="F:transmembrane transporter activity"/>
    <property type="evidence" value="ECO:0007669"/>
    <property type="project" value="InterPro"/>
</dbReference>
<dbReference type="AlphaFoldDB" id="A0A175R896"/>
<evidence type="ECO:0000313" key="8">
    <source>
        <dbReference type="Proteomes" id="UP000078272"/>
    </source>
</evidence>
<evidence type="ECO:0000256" key="2">
    <source>
        <dbReference type="ARBA" id="ARBA00022475"/>
    </source>
</evidence>
<gene>
    <name evidence="7" type="ORF">NS226_11725</name>
</gene>
<dbReference type="PANTHER" id="PTHR43370">
    <property type="entry name" value="SUGAR ABC TRANSPORTER INTEGRAL MEMBRANE PROTEIN-RELATED"/>
    <property type="match status" value="1"/>
</dbReference>
<sequence length="100" mass="9717">MNEALIVAIIVAVVTSATPILIAALGELVVEKSGVLNLGVEGMMLIGAVTGFIVSVSTGVPALGALGGMAAAAAASLTASYTHLKLATIEAGEVSVVAVQ</sequence>
<evidence type="ECO:0000256" key="1">
    <source>
        <dbReference type="ARBA" id="ARBA00004651"/>
    </source>
</evidence>
<evidence type="ECO:0000256" key="4">
    <source>
        <dbReference type="ARBA" id="ARBA00022989"/>
    </source>
</evidence>
<accession>A0A175R896</accession>
<reference evidence="7 8" key="1">
    <citation type="journal article" date="2016" name="Front. Microbiol.">
        <title>Genomic Resource of Rice Seed Associated Bacteria.</title>
        <authorList>
            <person name="Midha S."/>
            <person name="Bansal K."/>
            <person name="Sharma S."/>
            <person name="Kumar N."/>
            <person name="Patil P.P."/>
            <person name="Chaudhry V."/>
            <person name="Patil P.B."/>
        </authorList>
    </citation>
    <scope>NUCLEOTIDE SEQUENCE [LARGE SCALE GENOMIC DNA]</scope>
    <source>
        <strain evidence="7 8">NS226</strain>
    </source>
</reference>
<dbReference type="InterPro" id="IPR001851">
    <property type="entry name" value="ABC_transp_permease"/>
</dbReference>
<comment type="caution">
    <text evidence="7">The sequence shown here is derived from an EMBL/GenBank/DDBJ whole genome shotgun (WGS) entry which is preliminary data.</text>
</comment>
<dbReference type="Pfam" id="PF02653">
    <property type="entry name" value="BPD_transp_2"/>
    <property type="match status" value="1"/>
</dbReference>
<keyword evidence="5 6" id="KW-0472">Membrane</keyword>
<evidence type="ECO:0008006" key="9">
    <source>
        <dbReference type="Google" id="ProtNLM"/>
    </source>
</evidence>
<name>A0A175R896_9HYPH</name>